<evidence type="ECO:0000256" key="3">
    <source>
        <dbReference type="ARBA" id="ARBA00022737"/>
    </source>
</evidence>
<dbReference type="Pfam" id="PF24762">
    <property type="entry name" value="TPR_IF140-IFT172"/>
    <property type="match status" value="1"/>
</dbReference>
<keyword evidence="8" id="KW-1185">Reference proteome</keyword>
<protein>
    <recommendedName>
        <fullName evidence="6">IF140/IFT172/WDR19 TPR domain-containing protein</fullName>
    </recommendedName>
</protein>
<keyword evidence="4" id="KW-0969">Cilium</keyword>
<dbReference type="PANTHER" id="PTHR15722">
    <property type="entry name" value="IFT140/172-RELATED"/>
    <property type="match status" value="1"/>
</dbReference>
<proteinExistence type="predicted"/>
<dbReference type="GO" id="GO:0030991">
    <property type="term" value="C:intraciliary transport particle A"/>
    <property type="evidence" value="ECO:0007669"/>
    <property type="project" value="TreeGrafter"/>
</dbReference>
<feature type="domain" description="IF140/IFT172/WDR19 TPR" evidence="6">
    <location>
        <begin position="1"/>
        <end position="118"/>
    </location>
</feature>
<name>A0A448WKR0_9PLAT</name>
<comment type="caution">
    <text evidence="7">The sequence shown here is derived from an EMBL/GenBank/DDBJ whole genome shotgun (WGS) entry which is preliminary data.</text>
</comment>
<dbReference type="GO" id="GO:0035721">
    <property type="term" value="P:intraciliary retrograde transport"/>
    <property type="evidence" value="ECO:0007669"/>
    <property type="project" value="TreeGrafter"/>
</dbReference>
<dbReference type="InterPro" id="IPR056168">
    <property type="entry name" value="TPR_IF140/IFT172/WDR19"/>
</dbReference>
<evidence type="ECO:0000256" key="2">
    <source>
        <dbReference type="ARBA" id="ARBA00022574"/>
    </source>
</evidence>
<dbReference type="EMBL" id="CAAALY010020274">
    <property type="protein sequence ID" value="VEL14185.1"/>
    <property type="molecule type" value="Genomic_DNA"/>
</dbReference>
<dbReference type="Proteomes" id="UP000784294">
    <property type="component" value="Unassembled WGS sequence"/>
</dbReference>
<dbReference type="InterPro" id="IPR011990">
    <property type="entry name" value="TPR-like_helical_dom_sf"/>
</dbReference>
<evidence type="ECO:0000256" key="1">
    <source>
        <dbReference type="ARBA" id="ARBA00004138"/>
    </source>
</evidence>
<evidence type="ECO:0000256" key="4">
    <source>
        <dbReference type="ARBA" id="ARBA00023069"/>
    </source>
</evidence>
<organism evidence="7 8">
    <name type="scientific">Protopolystoma xenopodis</name>
    <dbReference type="NCBI Taxonomy" id="117903"/>
    <lineage>
        <taxon>Eukaryota</taxon>
        <taxon>Metazoa</taxon>
        <taxon>Spiralia</taxon>
        <taxon>Lophotrochozoa</taxon>
        <taxon>Platyhelminthes</taxon>
        <taxon>Monogenea</taxon>
        <taxon>Polyopisthocotylea</taxon>
        <taxon>Polystomatidea</taxon>
        <taxon>Polystomatidae</taxon>
        <taxon>Protopolystoma</taxon>
    </lineage>
</organism>
<dbReference type="GO" id="GO:0005930">
    <property type="term" value="C:axoneme"/>
    <property type="evidence" value="ECO:0007669"/>
    <property type="project" value="TreeGrafter"/>
</dbReference>
<dbReference type="PANTHER" id="PTHR15722:SF7">
    <property type="entry name" value="INTRAFLAGELLAR TRANSPORT PROTEIN 140 HOMOLOG"/>
    <property type="match status" value="1"/>
</dbReference>
<comment type="subcellular location">
    <subcellularLocation>
        <location evidence="1">Cell projection</location>
        <location evidence="1">Cilium</location>
    </subcellularLocation>
</comment>
<sequence length="127" mass="14139">MAKMCVEARRLDVSRLCLGKMGNGLGALQLRLACETESDTSIQAGHLALQLGMNDKAKQIFADAGRWDLVGRIYQALGQWDSALQVIEKHNRVRIRSAHYAFAKELEAEGKVDEAIEQSQTPIKEEQ</sequence>
<reference evidence="7" key="1">
    <citation type="submission" date="2018-11" db="EMBL/GenBank/DDBJ databases">
        <authorList>
            <consortium name="Pathogen Informatics"/>
        </authorList>
    </citation>
    <scope>NUCLEOTIDE SEQUENCE</scope>
</reference>
<dbReference type="Gene3D" id="1.25.40.470">
    <property type="match status" value="1"/>
</dbReference>
<keyword evidence="5" id="KW-0966">Cell projection</keyword>
<evidence type="ECO:0000313" key="7">
    <source>
        <dbReference type="EMBL" id="VEL14185.1"/>
    </source>
</evidence>
<dbReference type="GO" id="GO:0036064">
    <property type="term" value="C:ciliary basal body"/>
    <property type="evidence" value="ECO:0007669"/>
    <property type="project" value="TreeGrafter"/>
</dbReference>
<dbReference type="SUPFAM" id="SSF48452">
    <property type="entry name" value="TPR-like"/>
    <property type="match status" value="1"/>
</dbReference>
<keyword evidence="2" id="KW-0853">WD repeat</keyword>
<gene>
    <name evidence="7" type="ORF">PXEA_LOCUS7625</name>
</gene>
<dbReference type="OrthoDB" id="10258787at2759"/>
<keyword evidence="3" id="KW-0677">Repeat</keyword>
<evidence type="ECO:0000259" key="6">
    <source>
        <dbReference type="Pfam" id="PF24762"/>
    </source>
</evidence>
<evidence type="ECO:0000313" key="8">
    <source>
        <dbReference type="Proteomes" id="UP000784294"/>
    </source>
</evidence>
<evidence type="ECO:0000256" key="5">
    <source>
        <dbReference type="ARBA" id="ARBA00023273"/>
    </source>
</evidence>
<dbReference type="AlphaFoldDB" id="A0A448WKR0"/>
<accession>A0A448WKR0</accession>